<keyword evidence="4" id="KW-1185">Reference proteome</keyword>
<organism evidence="3 4">
    <name type="scientific">Pseudohoeflea suaedae</name>
    <dbReference type="NCBI Taxonomy" id="877384"/>
    <lineage>
        <taxon>Bacteria</taxon>
        <taxon>Pseudomonadati</taxon>
        <taxon>Pseudomonadota</taxon>
        <taxon>Alphaproteobacteria</taxon>
        <taxon>Hyphomicrobiales</taxon>
        <taxon>Rhizobiaceae</taxon>
        <taxon>Pseudohoeflea</taxon>
    </lineage>
</organism>
<proteinExistence type="predicted"/>
<dbReference type="AlphaFoldDB" id="A0A4R5PKU0"/>
<accession>A0A4R5PKU0</accession>
<dbReference type="Pfam" id="PF07331">
    <property type="entry name" value="TctB"/>
    <property type="match status" value="1"/>
</dbReference>
<evidence type="ECO:0000313" key="3">
    <source>
        <dbReference type="EMBL" id="TDH36266.1"/>
    </source>
</evidence>
<comment type="caution">
    <text evidence="3">The sequence shown here is derived from an EMBL/GenBank/DDBJ whole genome shotgun (WGS) entry which is preliminary data.</text>
</comment>
<dbReference type="Proteomes" id="UP000295131">
    <property type="component" value="Unassembled WGS sequence"/>
</dbReference>
<keyword evidence="1" id="KW-0812">Transmembrane</keyword>
<keyword evidence="1" id="KW-0472">Membrane</keyword>
<sequence>MADRIFAGILFLVAIGYTIVAFTVIKAPFQYDPLGPESWPRILGIVALPCILFIFARPDVSRLGVPVRTWGRLAALVVMLWAYAFLFQPLGFILATFAFCMALSLMLGARLVSALVFSGAVGVLGYFVCTKLLEINLPAGVLTIFR</sequence>
<dbReference type="EMBL" id="SMSI01000002">
    <property type="protein sequence ID" value="TDH36266.1"/>
    <property type="molecule type" value="Genomic_DNA"/>
</dbReference>
<dbReference type="RefSeq" id="WP_133284963.1">
    <property type="nucleotide sequence ID" value="NZ_SMSI01000002.1"/>
</dbReference>
<feature type="transmembrane region" description="Helical" evidence="1">
    <location>
        <begin position="39"/>
        <end position="56"/>
    </location>
</feature>
<protein>
    <submittedName>
        <fullName evidence="3">Tripartite tricarboxylate transporter TctB family protein</fullName>
    </submittedName>
</protein>
<evidence type="ECO:0000256" key="1">
    <source>
        <dbReference type="SAM" id="Phobius"/>
    </source>
</evidence>
<dbReference type="InterPro" id="IPR009936">
    <property type="entry name" value="DUF1468"/>
</dbReference>
<name>A0A4R5PKU0_9HYPH</name>
<evidence type="ECO:0000313" key="4">
    <source>
        <dbReference type="Proteomes" id="UP000295131"/>
    </source>
</evidence>
<reference evidence="3 4" key="1">
    <citation type="journal article" date="2013" name="Int. J. Syst. Evol. Microbiol.">
        <title>Hoeflea suaedae sp. nov., an endophytic bacterium isolated from the root of the halophyte Suaeda maritima.</title>
        <authorList>
            <person name="Chung E.J."/>
            <person name="Park J.A."/>
            <person name="Pramanik P."/>
            <person name="Bibi F."/>
            <person name="Jeon C.O."/>
            <person name="Chung Y.R."/>
        </authorList>
    </citation>
    <scope>NUCLEOTIDE SEQUENCE [LARGE SCALE GENOMIC DNA]</scope>
    <source>
        <strain evidence="3 4">YC6898</strain>
    </source>
</reference>
<feature type="transmembrane region" description="Helical" evidence="1">
    <location>
        <begin position="111"/>
        <end position="129"/>
    </location>
</feature>
<keyword evidence="1" id="KW-1133">Transmembrane helix</keyword>
<feature type="domain" description="DUF1468" evidence="2">
    <location>
        <begin position="6"/>
        <end position="138"/>
    </location>
</feature>
<evidence type="ECO:0000259" key="2">
    <source>
        <dbReference type="Pfam" id="PF07331"/>
    </source>
</evidence>
<feature type="transmembrane region" description="Helical" evidence="1">
    <location>
        <begin position="76"/>
        <end position="105"/>
    </location>
</feature>
<feature type="transmembrane region" description="Helical" evidence="1">
    <location>
        <begin position="7"/>
        <end position="27"/>
    </location>
</feature>
<gene>
    <name evidence="3" type="ORF">E2A64_13365</name>
</gene>
<dbReference type="OrthoDB" id="5519430at2"/>